<dbReference type="Proteomes" id="UP001061298">
    <property type="component" value="Chromosome"/>
</dbReference>
<accession>A0ABY6DYN7</accession>
<dbReference type="InterPro" id="IPR011032">
    <property type="entry name" value="GroES-like_sf"/>
</dbReference>
<keyword evidence="3" id="KW-1185">Reference proteome</keyword>
<dbReference type="InterPro" id="IPR013154">
    <property type="entry name" value="ADH-like_N"/>
</dbReference>
<proteinExistence type="predicted"/>
<name>A0ABY6DYN7_9ACTN</name>
<evidence type="ECO:0000259" key="1">
    <source>
        <dbReference type="SMART" id="SM00829"/>
    </source>
</evidence>
<dbReference type="SUPFAM" id="SSF51735">
    <property type="entry name" value="NAD(P)-binding Rossmann-fold domains"/>
    <property type="match status" value="1"/>
</dbReference>
<dbReference type="Pfam" id="PF00107">
    <property type="entry name" value="ADH_zinc_N"/>
    <property type="match status" value="1"/>
</dbReference>
<dbReference type="PANTHER" id="PTHR43677:SF4">
    <property type="entry name" value="QUINONE OXIDOREDUCTASE-LIKE PROTEIN 2"/>
    <property type="match status" value="1"/>
</dbReference>
<dbReference type="InterPro" id="IPR013149">
    <property type="entry name" value="ADH-like_C"/>
</dbReference>
<dbReference type="InterPro" id="IPR051397">
    <property type="entry name" value="Zn-ADH-like_protein"/>
</dbReference>
<dbReference type="CDD" id="cd08241">
    <property type="entry name" value="QOR1"/>
    <property type="match status" value="1"/>
</dbReference>
<reference evidence="2" key="1">
    <citation type="submission" date="2022-10" db="EMBL/GenBank/DDBJ databases">
        <authorList>
            <person name="Mo P."/>
        </authorList>
    </citation>
    <scope>NUCLEOTIDE SEQUENCE</scope>
    <source>
        <strain evidence="2">HUAS 13-4</strain>
    </source>
</reference>
<evidence type="ECO:0000313" key="3">
    <source>
        <dbReference type="Proteomes" id="UP001061298"/>
    </source>
</evidence>
<feature type="domain" description="Enoyl reductase (ER)" evidence="1">
    <location>
        <begin position="10"/>
        <end position="326"/>
    </location>
</feature>
<dbReference type="InterPro" id="IPR002364">
    <property type="entry name" value="Quin_OxRdtase/zeta-crystal_CS"/>
</dbReference>
<gene>
    <name evidence="2" type="ORF">N8I84_12625</name>
</gene>
<dbReference type="Gene3D" id="3.90.180.10">
    <property type="entry name" value="Medium-chain alcohol dehydrogenases, catalytic domain"/>
    <property type="match status" value="1"/>
</dbReference>
<sequence>MRAVPIARYGAPDVLQVTHADVPEPGPGQVLIAAEAVSVGFAQTQMRRDCFPAPMWKPTLPVVLGGDVVGRVEAVGPQVEHVKAGDRVGAFLMQGAYAEYAVADAATLVPVPEGLDAAAATVLPGAGPIAVGTLATGRLGAGETVLVHAAAGGIGHLSVQLAKLAGAGRVIATASSPAKLDFARSLGADAVVDYTRPGWTEEVATAAGGRGVDLILDSVGGDVLLAGIGLLAPGGRLVFYGSAGGGTEVPKVPVLDLIGLKFVTGFSLSAWQRLHPQQYSDGLAELTDHLMSGRLKAAVHARLPLVEAAKGHEIIESRAHQGRVVLLPRTA</sequence>
<dbReference type="SMART" id="SM00829">
    <property type="entry name" value="PKS_ER"/>
    <property type="match status" value="1"/>
</dbReference>
<dbReference type="InterPro" id="IPR036291">
    <property type="entry name" value="NAD(P)-bd_dom_sf"/>
</dbReference>
<dbReference type="Gene3D" id="3.40.50.720">
    <property type="entry name" value="NAD(P)-binding Rossmann-like Domain"/>
    <property type="match status" value="1"/>
</dbReference>
<evidence type="ECO:0000313" key="2">
    <source>
        <dbReference type="EMBL" id="UXY19477.1"/>
    </source>
</evidence>
<organism evidence="2 3">
    <name type="scientific">Streptomyces cynarae</name>
    <dbReference type="NCBI Taxonomy" id="2981134"/>
    <lineage>
        <taxon>Bacteria</taxon>
        <taxon>Bacillati</taxon>
        <taxon>Actinomycetota</taxon>
        <taxon>Actinomycetes</taxon>
        <taxon>Kitasatosporales</taxon>
        <taxon>Streptomycetaceae</taxon>
        <taxon>Streptomyces</taxon>
    </lineage>
</organism>
<dbReference type="PROSITE" id="PS01162">
    <property type="entry name" value="QOR_ZETA_CRYSTAL"/>
    <property type="match status" value="1"/>
</dbReference>
<dbReference type="Pfam" id="PF08240">
    <property type="entry name" value="ADH_N"/>
    <property type="match status" value="1"/>
</dbReference>
<protein>
    <submittedName>
        <fullName evidence="2">NADPH:quinone oxidoreductase family protein</fullName>
    </submittedName>
</protein>
<dbReference type="PANTHER" id="PTHR43677">
    <property type="entry name" value="SHORT-CHAIN DEHYDROGENASE/REDUCTASE"/>
    <property type="match status" value="1"/>
</dbReference>
<dbReference type="EMBL" id="CP106793">
    <property type="protein sequence ID" value="UXY19477.1"/>
    <property type="molecule type" value="Genomic_DNA"/>
</dbReference>
<dbReference type="SUPFAM" id="SSF50129">
    <property type="entry name" value="GroES-like"/>
    <property type="match status" value="1"/>
</dbReference>
<dbReference type="InterPro" id="IPR020843">
    <property type="entry name" value="ER"/>
</dbReference>
<dbReference type="RefSeq" id="WP_263229612.1">
    <property type="nucleotide sequence ID" value="NZ_CP106793.1"/>
</dbReference>